<keyword evidence="2" id="KW-1185">Reference proteome</keyword>
<dbReference type="EMBL" id="JAACXV010008351">
    <property type="protein sequence ID" value="KAF7276121.1"/>
    <property type="molecule type" value="Genomic_DNA"/>
</dbReference>
<dbReference type="Proteomes" id="UP000625711">
    <property type="component" value="Unassembled WGS sequence"/>
</dbReference>
<reference evidence="1" key="1">
    <citation type="submission" date="2020-08" db="EMBL/GenBank/DDBJ databases">
        <title>Genome sequencing and assembly of the red palm weevil Rhynchophorus ferrugineus.</title>
        <authorList>
            <person name="Dias G.B."/>
            <person name="Bergman C.M."/>
            <person name="Manee M."/>
        </authorList>
    </citation>
    <scope>NUCLEOTIDE SEQUENCE</scope>
    <source>
        <strain evidence="1">AA-2017</strain>
        <tissue evidence="1">Whole larva</tissue>
    </source>
</reference>
<protein>
    <submittedName>
        <fullName evidence="1">Uncharacterized protein</fullName>
    </submittedName>
</protein>
<organism evidence="1 2">
    <name type="scientific">Rhynchophorus ferrugineus</name>
    <name type="common">Red palm weevil</name>
    <name type="synonym">Curculio ferrugineus</name>
    <dbReference type="NCBI Taxonomy" id="354439"/>
    <lineage>
        <taxon>Eukaryota</taxon>
        <taxon>Metazoa</taxon>
        <taxon>Ecdysozoa</taxon>
        <taxon>Arthropoda</taxon>
        <taxon>Hexapoda</taxon>
        <taxon>Insecta</taxon>
        <taxon>Pterygota</taxon>
        <taxon>Neoptera</taxon>
        <taxon>Endopterygota</taxon>
        <taxon>Coleoptera</taxon>
        <taxon>Polyphaga</taxon>
        <taxon>Cucujiformia</taxon>
        <taxon>Curculionidae</taxon>
        <taxon>Dryophthorinae</taxon>
        <taxon>Rhynchophorus</taxon>
    </lineage>
</organism>
<proteinExistence type="predicted"/>
<comment type="caution">
    <text evidence="1">The sequence shown here is derived from an EMBL/GenBank/DDBJ whole genome shotgun (WGS) entry which is preliminary data.</text>
</comment>
<feature type="non-terminal residue" evidence="1">
    <location>
        <position position="1"/>
    </location>
</feature>
<evidence type="ECO:0000313" key="1">
    <source>
        <dbReference type="EMBL" id="KAF7276121.1"/>
    </source>
</evidence>
<gene>
    <name evidence="1" type="ORF">GWI33_010902</name>
</gene>
<evidence type="ECO:0000313" key="2">
    <source>
        <dbReference type="Proteomes" id="UP000625711"/>
    </source>
</evidence>
<name>A0A834MC19_RHYFE</name>
<accession>A0A834MC19</accession>
<sequence length="11" mass="1404">MTVADWCRKFF</sequence>